<dbReference type="Proteomes" id="UP000824890">
    <property type="component" value="Unassembled WGS sequence"/>
</dbReference>
<evidence type="ECO:0000313" key="1">
    <source>
        <dbReference type="EMBL" id="KAH0884251.1"/>
    </source>
</evidence>
<gene>
    <name evidence="1" type="ORF">HID58_060347</name>
</gene>
<sequence length="95" mass="11296">RRFFEGVPSRCWCGHGVVIFYSKTDENAYKIFYRCEIGKRRKTIYLSGVMKLFLMRFEGSLMKTVEEEVWKRKNSMEVGCLGSFLWLFGNFCSHE</sequence>
<comment type="caution">
    <text evidence="1">The sequence shown here is derived from an EMBL/GenBank/DDBJ whole genome shotgun (WGS) entry which is preliminary data.</text>
</comment>
<reference evidence="1 2" key="1">
    <citation type="submission" date="2021-05" db="EMBL/GenBank/DDBJ databases">
        <title>Genome Assembly of Synthetic Allotetraploid Brassica napus Reveals Homoeologous Exchanges between Subgenomes.</title>
        <authorList>
            <person name="Davis J.T."/>
        </authorList>
    </citation>
    <scope>NUCLEOTIDE SEQUENCE [LARGE SCALE GENOMIC DNA]</scope>
    <source>
        <strain evidence="2">cv. Da-Ae</strain>
        <tissue evidence="1">Seedling</tissue>
    </source>
</reference>
<name>A0ABQ7ZVF7_BRANA</name>
<proteinExistence type="predicted"/>
<keyword evidence="2" id="KW-1185">Reference proteome</keyword>
<accession>A0ABQ7ZVF7</accession>
<protein>
    <submittedName>
        <fullName evidence="1">Uncharacterized protein</fullName>
    </submittedName>
</protein>
<feature type="non-terminal residue" evidence="1">
    <location>
        <position position="1"/>
    </location>
</feature>
<evidence type="ECO:0000313" key="2">
    <source>
        <dbReference type="Proteomes" id="UP000824890"/>
    </source>
</evidence>
<organism evidence="1 2">
    <name type="scientific">Brassica napus</name>
    <name type="common">Rape</name>
    <dbReference type="NCBI Taxonomy" id="3708"/>
    <lineage>
        <taxon>Eukaryota</taxon>
        <taxon>Viridiplantae</taxon>
        <taxon>Streptophyta</taxon>
        <taxon>Embryophyta</taxon>
        <taxon>Tracheophyta</taxon>
        <taxon>Spermatophyta</taxon>
        <taxon>Magnoliopsida</taxon>
        <taxon>eudicotyledons</taxon>
        <taxon>Gunneridae</taxon>
        <taxon>Pentapetalae</taxon>
        <taxon>rosids</taxon>
        <taxon>malvids</taxon>
        <taxon>Brassicales</taxon>
        <taxon>Brassicaceae</taxon>
        <taxon>Brassiceae</taxon>
        <taxon>Brassica</taxon>
    </lineage>
</organism>
<dbReference type="EMBL" id="JAGKQM010000014">
    <property type="protein sequence ID" value="KAH0884251.1"/>
    <property type="molecule type" value="Genomic_DNA"/>
</dbReference>